<dbReference type="GeneTree" id="ENSGT00390000008529"/>
<evidence type="ECO:0000313" key="5">
    <source>
        <dbReference type="Ensembl" id="ENSGALP00010039318.1"/>
    </source>
</evidence>
<dbReference type="AlphaFoldDB" id="A0A8V1AAL9"/>
<feature type="region of interest" description="Disordered" evidence="3">
    <location>
        <begin position="524"/>
        <end position="545"/>
    </location>
</feature>
<keyword evidence="6" id="KW-1185">Reference proteome</keyword>
<gene>
    <name evidence="5" type="primary">CABIN1</name>
</gene>
<organism evidence="5 6">
    <name type="scientific">Gallus gallus</name>
    <name type="common">Chicken</name>
    <dbReference type="NCBI Taxonomy" id="9031"/>
    <lineage>
        <taxon>Eukaryota</taxon>
        <taxon>Metazoa</taxon>
        <taxon>Chordata</taxon>
        <taxon>Craniata</taxon>
        <taxon>Vertebrata</taxon>
        <taxon>Euteleostomi</taxon>
        <taxon>Archelosauria</taxon>
        <taxon>Archosauria</taxon>
        <taxon>Dinosauria</taxon>
        <taxon>Saurischia</taxon>
        <taxon>Theropoda</taxon>
        <taxon>Coelurosauria</taxon>
        <taxon>Aves</taxon>
        <taxon>Neognathae</taxon>
        <taxon>Galloanserae</taxon>
        <taxon>Galliformes</taxon>
        <taxon>Phasianidae</taxon>
        <taxon>Phasianinae</taxon>
        <taxon>Gallus</taxon>
    </lineage>
</organism>
<evidence type="ECO:0000313" key="6">
    <source>
        <dbReference type="Proteomes" id="UP000000539"/>
    </source>
</evidence>
<evidence type="ECO:0000256" key="3">
    <source>
        <dbReference type="SAM" id="MobiDB-lite"/>
    </source>
</evidence>
<dbReference type="OrthoDB" id="77564at2759"/>
<feature type="compositionally biased region" description="Polar residues" evidence="3">
    <location>
        <begin position="322"/>
        <end position="334"/>
    </location>
</feature>
<feature type="compositionally biased region" description="Low complexity" evidence="3">
    <location>
        <begin position="424"/>
        <end position="441"/>
    </location>
</feature>
<feature type="compositionally biased region" description="Low complexity" evidence="3">
    <location>
        <begin position="378"/>
        <end position="397"/>
    </location>
</feature>
<dbReference type="GO" id="GO:0006325">
    <property type="term" value="P:chromatin organization"/>
    <property type="evidence" value="ECO:0007669"/>
    <property type="project" value="InterPro"/>
</dbReference>
<dbReference type="InterPro" id="IPR015134">
    <property type="entry name" value="MEF2-bd"/>
</dbReference>
<evidence type="ECO:0000259" key="4">
    <source>
        <dbReference type="Pfam" id="PF09047"/>
    </source>
</evidence>
<protein>
    <submittedName>
        <fullName evidence="5">Calcineurin binding protein 1</fullName>
    </submittedName>
</protein>
<comment type="subcellular location">
    <subcellularLocation>
        <location evidence="1">Nucleus</location>
    </subcellularLocation>
</comment>
<dbReference type="Proteomes" id="UP000000539">
    <property type="component" value="Chromosome 15"/>
</dbReference>
<dbReference type="CDD" id="cd13839">
    <property type="entry name" value="MEF2_binding"/>
    <property type="match status" value="1"/>
</dbReference>
<feature type="compositionally biased region" description="Basic and acidic residues" evidence="3">
    <location>
        <begin position="185"/>
        <end position="216"/>
    </location>
</feature>
<keyword evidence="2" id="KW-0539">Nucleus</keyword>
<reference evidence="5" key="2">
    <citation type="submission" date="2025-08" db="UniProtKB">
        <authorList>
            <consortium name="Ensembl"/>
        </authorList>
    </citation>
    <scope>IDENTIFICATION</scope>
    <source>
        <strain evidence="5">broiler</strain>
    </source>
</reference>
<dbReference type="Pfam" id="PF09047">
    <property type="entry name" value="MEF2_binding"/>
    <property type="match status" value="1"/>
</dbReference>
<feature type="region of interest" description="Disordered" evidence="3">
    <location>
        <begin position="89"/>
        <end position="152"/>
    </location>
</feature>
<name>A0A8V1AAL9_CHICK</name>
<feature type="compositionally biased region" description="Acidic residues" evidence="3">
    <location>
        <begin position="532"/>
        <end position="545"/>
    </location>
</feature>
<dbReference type="PANTHER" id="PTHR15502">
    <property type="entry name" value="CALCINEURIN-BINDING PROTEIN CABIN 1-RELATED"/>
    <property type="match status" value="1"/>
</dbReference>
<dbReference type="InterPro" id="IPR033053">
    <property type="entry name" value="Hir3/CABIN1"/>
</dbReference>
<evidence type="ECO:0000256" key="2">
    <source>
        <dbReference type="ARBA" id="ARBA00023242"/>
    </source>
</evidence>
<feature type="region of interest" description="Disordered" evidence="3">
    <location>
        <begin position="167"/>
        <end position="254"/>
    </location>
</feature>
<proteinExistence type="predicted"/>
<feature type="region of interest" description="Disordered" evidence="3">
    <location>
        <begin position="320"/>
        <end position="489"/>
    </location>
</feature>
<dbReference type="Ensembl" id="ENSGALT00010063723.1">
    <property type="protein sequence ID" value="ENSGALP00010039318.1"/>
    <property type="gene ID" value="ENSGALG00010026167.1"/>
</dbReference>
<accession>A0A8V1AAL9</accession>
<reference evidence="5" key="3">
    <citation type="submission" date="2025-09" db="UniProtKB">
        <authorList>
            <consortium name="Ensembl"/>
        </authorList>
    </citation>
    <scope>IDENTIFICATION</scope>
    <source>
        <strain evidence="5">broiler</strain>
    </source>
</reference>
<dbReference type="PANTHER" id="PTHR15502:SF7">
    <property type="entry name" value="CALCINEURIN-BINDING PROTEIN CABIN-1"/>
    <property type="match status" value="1"/>
</dbReference>
<dbReference type="GO" id="GO:0005634">
    <property type="term" value="C:nucleus"/>
    <property type="evidence" value="ECO:0007669"/>
    <property type="project" value="UniProtKB-SubCell"/>
</dbReference>
<feature type="compositionally biased region" description="Basic and acidic residues" evidence="3">
    <location>
        <begin position="114"/>
        <end position="123"/>
    </location>
</feature>
<feature type="compositionally biased region" description="Basic and acidic residues" evidence="3">
    <location>
        <begin position="399"/>
        <end position="408"/>
    </location>
</feature>
<feature type="compositionally biased region" description="Low complexity" evidence="3">
    <location>
        <begin position="218"/>
        <end position="233"/>
    </location>
</feature>
<reference evidence="5" key="1">
    <citation type="submission" date="2020-11" db="EMBL/GenBank/DDBJ databases">
        <title>Gallus gallus (Chicken) genome, bGalGal1, GRCg7b, maternal haplotype autosomes + Z &amp; W.</title>
        <authorList>
            <person name="Warren W."/>
            <person name="Formenti G."/>
            <person name="Fedrigo O."/>
            <person name="Haase B."/>
            <person name="Mountcastle J."/>
            <person name="Balacco J."/>
            <person name="Tracey A."/>
            <person name="Schneider V."/>
            <person name="Okimoto R."/>
            <person name="Cheng H."/>
            <person name="Hawken R."/>
            <person name="Howe K."/>
            <person name="Jarvis E.D."/>
        </authorList>
    </citation>
    <scope>NUCLEOTIDE SEQUENCE [LARGE SCALE GENOMIC DNA]</scope>
    <source>
        <strain evidence="5">Broiler</strain>
    </source>
</reference>
<feature type="compositionally biased region" description="Polar residues" evidence="3">
    <location>
        <begin position="89"/>
        <end position="113"/>
    </location>
</feature>
<sequence length="545" mass="60020">MGIWRIPVDEIDRPGSFASHMNRSIVLLLNVLSQLKDYNTLLKVSSMLQRTPDQGKKYLRDADRQVLAQQAFVLTVKVLEDTLNDLTQVSEDQSSKSSNLASGRMTTDVSNKSSAEEGKDVLPKKTVLSDGVVHSTENGVKEVTQGQIPNAMDILEHEDKNAKEIRELPRPGSVEPMDFDGYSNDPEKMDSLCKRSEPDRLQSGRNSKERAPESRTAELSLEELSISSKQQQQGTKVQAVPTEEPVQRSSRKRKLLEDVESGKTLLLDAYRVWQQGQKVMAYDLGKIEKIMSETYMLIKQVDEEVALEQAVKFCQVHMGASAQKQSTAETPTTPKHTKDNRESFFPVTPATLHPAPVNPDTVTPENLLRLNDLHSKSKPASSSSSSSSSASSSVPPSQESHRDTEHLRSQNAETAPSMSDARASSSKPELSSSSQTLGSQQNKTDGTRVKTRILPNMPKLFIPSSVTKFPPEITVTPPTPTLLSPKGSISEETKQKLKSAILSAQSAANVKKESLCQPALEILETSSQESSLESDTDEDDDYMDI</sequence>
<feature type="domain" description="Calcineurin-binding protein cabin-1 MEF2-binding" evidence="4">
    <location>
        <begin position="481"/>
        <end position="515"/>
    </location>
</feature>
<evidence type="ECO:0000256" key="1">
    <source>
        <dbReference type="ARBA" id="ARBA00004123"/>
    </source>
</evidence>